<dbReference type="OrthoDB" id="9514740at2759"/>
<dbReference type="Gene3D" id="3.90.228.10">
    <property type="match status" value="1"/>
</dbReference>
<name>A0A9P6HMU3_9AGAM</name>
<dbReference type="GO" id="GO:0003950">
    <property type="term" value="F:NAD+ poly-ADP-ribosyltransferase activity"/>
    <property type="evidence" value="ECO:0007669"/>
    <property type="project" value="InterPro"/>
</dbReference>
<evidence type="ECO:0000259" key="1">
    <source>
        <dbReference type="Pfam" id="PF00644"/>
    </source>
</evidence>
<dbReference type="PANTHER" id="PTHR31681">
    <property type="entry name" value="C2H2-LIKE ZINC FINGER PROTEIN"/>
    <property type="match status" value="1"/>
</dbReference>
<comment type="caution">
    <text evidence="2">The sequence shown here is derived from an EMBL/GenBank/DDBJ whole genome shotgun (WGS) entry which is preliminary data.</text>
</comment>
<feature type="domain" description="PARP catalytic" evidence="1">
    <location>
        <begin position="329"/>
        <end position="458"/>
    </location>
</feature>
<evidence type="ECO:0000313" key="2">
    <source>
        <dbReference type="EMBL" id="KAF9790527.1"/>
    </source>
</evidence>
<dbReference type="EMBL" id="WIUZ02000002">
    <property type="protein sequence ID" value="KAF9790527.1"/>
    <property type="molecule type" value="Genomic_DNA"/>
</dbReference>
<dbReference type="SUPFAM" id="SSF56399">
    <property type="entry name" value="ADP-ribosylation"/>
    <property type="match status" value="1"/>
</dbReference>
<gene>
    <name evidence="2" type="ORF">BJ322DRAFT_1037009</name>
</gene>
<organism evidence="2 3">
    <name type="scientific">Thelephora terrestris</name>
    <dbReference type="NCBI Taxonomy" id="56493"/>
    <lineage>
        <taxon>Eukaryota</taxon>
        <taxon>Fungi</taxon>
        <taxon>Dikarya</taxon>
        <taxon>Basidiomycota</taxon>
        <taxon>Agaricomycotina</taxon>
        <taxon>Agaricomycetes</taxon>
        <taxon>Thelephorales</taxon>
        <taxon>Thelephoraceae</taxon>
        <taxon>Thelephora</taxon>
    </lineage>
</organism>
<dbReference type="Proteomes" id="UP000736335">
    <property type="component" value="Unassembled WGS sequence"/>
</dbReference>
<accession>A0A9P6HMU3</accession>
<reference evidence="2" key="2">
    <citation type="submission" date="2020-11" db="EMBL/GenBank/DDBJ databases">
        <authorList>
            <consortium name="DOE Joint Genome Institute"/>
            <person name="Kuo A."/>
            <person name="Miyauchi S."/>
            <person name="Kiss E."/>
            <person name="Drula E."/>
            <person name="Kohler A."/>
            <person name="Sanchez-Garcia M."/>
            <person name="Andreopoulos B."/>
            <person name="Barry K.W."/>
            <person name="Bonito G."/>
            <person name="Buee M."/>
            <person name="Carver A."/>
            <person name="Chen C."/>
            <person name="Cichocki N."/>
            <person name="Clum A."/>
            <person name="Culley D."/>
            <person name="Crous P.W."/>
            <person name="Fauchery L."/>
            <person name="Girlanda M."/>
            <person name="Hayes R."/>
            <person name="Keri Z."/>
            <person name="Labutti K."/>
            <person name="Lipzen A."/>
            <person name="Lombard V."/>
            <person name="Magnuson J."/>
            <person name="Maillard F."/>
            <person name="Morin E."/>
            <person name="Murat C."/>
            <person name="Nolan M."/>
            <person name="Ohm R."/>
            <person name="Pangilinan J."/>
            <person name="Pereira M."/>
            <person name="Perotto S."/>
            <person name="Peter M."/>
            <person name="Riley R."/>
            <person name="Sitrit Y."/>
            <person name="Stielow B."/>
            <person name="Szollosi G."/>
            <person name="Zifcakova L."/>
            <person name="Stursova M."/>
            <person name="Spatafora J.W."/>
            <person name="Tedersoo L."/>
            <person name="Vaario L.-M."/>
            <person name="Yamada A."/>
            <person name="Yan M."/>
            <person name="Wang P."/>
            <person name="Xu J."/>
            <person name="Bruns T."/>
            <person name="Baldrian P."/>
            <person name="Vilgalys R."/>
            <person name="Henrissat B."/>
            <person name="Grigoriev I.V."/>
            <person name="Hibbett D."/>
            <person name="Nagy L.G."/>
            <person name="Martin F.M."/>
        </authorList>
    </citation>
    <scope>NUCLEOTIDE SEQUENCE</scope>
    <source>
        <strain evidence="2">UH-Tt-Lm1</strain>
    </source>
</reference>
<dbReference type="PANTHER" id="PTHR31681:SF3">
    <property type="entry name" value="OS04G0690100 PROTEIN"/>
    <property type="match status" value="1"/>
</dbReference>
<dbReference type="AlphaFoldDB" id="A0A9P6HMU3"/>
<reference evidence="2" key="1">
    <citation type="journal article" date="2020" name="Nat. Commun.">
        <title>Large-scale genome sequencing of mycorrhizal fungi provides insights into the early evolution of symbiotic traits.</title>
        <authorList>
            <person name="Miyauchi S."/>
            <person name="Kiss E."/>
            <person name="Kuo A."/>
            <person name="Drula E."/>
            <person name="Kohler A."/>
            <person name="Sanchez-Garcia M."/>
            <person name="Morin E."/>
            <person name="Andreopoulos B."/>
            <person name="Barry K.W."/>
            <person name="Bonito G."/>
            <person name="Buee M."/>
            <person name="Carver A."/>
            <person name="Chen C."/>
            <person name="Cichocki N."/>
            <person name="Clum A."/>
            <person name="Culley D."/>
            <person name="Crous P.W."/>
            <person name="Fauchery L."/>
            <person name="Girlanda M."/>
            <person name="Hayes R.D."/>
            <person name="Keri Z."/>
            <person name="LaButti K."/>
            <person name="Lipzen A."/>
            <person name="Lombard V."/>
            <person name="Magnuson J."/>
            <person name="Maillard F."/>
            <person name="Murat C."/>
            <person name="Nolan M."/>
            <person name="Ohm R.A."/>
            <person name="Pangilinan J."/>
            <person name="Pereira M.F."/>
            <person name="Perotto S."/>
            <person name="Peter M."/>
            <person name="Pfister S."/>
            <person name="Riley R."/>
            <person name="Sitrit Y."/>
            <person name="Stielow J.B."/>
            <person name="Szollosi G."/>
            <person name="Zifcakova L."/>
            <person name="Stursova M."/>
            <person name="Spatafora J.W."/>
            <person name="Tedersoo L."/>
            <person name="Vaario L.M."/>
            <person name="Yamada A."/>
            <person name="Yan M."/>
            <person name="Wang P."/>
            <person name="Xu J."/>
            <person name="Bruns T."/>
            <person name="Baldrian P."/>
            <person name="Vilgalys R."/>
            <person name="Dunand C."/>
            <person name="Henrissat B."/>
            <person name="Grigoriev I.V."/>
            <person name="Hibbett D."/>
            <person name="Nagy L.G."/>
            <person name="Martin F.M."/>
        </authorList>
    </citation>
    <scope>NUCLEOTIDE SEQUENCE</scope>
    <source>
        <strain evidence="2">UH-Tt-Lm1</strain>
    </source>
</reference>
<sequence length="489" mass="53275">MSSTLGDPSSSQNQTSVSPIFPNLHQGLCDNCNSQPQRWDPLKGQYSNYCSDSCAIGSILRVLQLDSNLAGHQKASTGVNANANASSVLDVCNHCMQRPRYTDGTTVHPYCGRTCARLAKGKGPANVNAPAPTSYVNTANPFAFASPTRGTTLADTTGALGITPPTNSRNVIGSVNRRKSVRMPSVLTPIDFHTSSTTTRNNRSTVYWGSSAGQTCLIAGCEAPVYVGSNGFASKYCGRTHKQLGESGCISCRGAQTDGSIVFCRPCYDGLLYTAPTIVEVPRDHERYKSVESQFKQKWLHSKKCPQVRAIYKIVSTRTNVTKYERYLNLIEAKGKFTSKGKSRGNENRRWHGTTRVCNIGDKGVTRFCSNPSCSLCCIMRTSFDLSFFAKKTSFGRFGSGIYTSATSSKSDAYSQNSCISQWKAMLLNRVVVGKGYKLKVDNTALTAPPAGYDSVIAEVGARLNYDELVVYNNDAIRPSYLVMYDTPK</sequence>
<evidence type="ECO:0000313" key="3">
    <source>
        <dbReference type="Proteomes" id="UP000736335"/>
    </source>
</evidence>
<proteinExistence type="predicted"/>
<dbReference type="Pfam" id="PF00644">
    <property type="entry name" value="PARP"/>
    <property type="match status" value="1"/>
</dbReference>
<dbReference type="InterPro" id="IPR012317">
    <property type="entry name" value="Poly(ADP-ribose)pol_cat_dom"/>
</dbReference>
<protein>
    <recommendedName>
        <fullName evidence="1">PARP catalytic domain-containing protein</fullName>
    </recommendedName>
</protein>
<keyword evidence="3" id="KW-1185">Reference proteome</keyword>